<dbReference type="InterPro" id="IPR005746">
    <property type="entry name" value="Thioredoxin"/>
</dbReference>
<dbReference type="PRINTS" id="PR00421">
    <property type="entry name" value="THIOREDOXIN"/>
</dbReference>
<comment type="caution">
    <text evidence="9">The sequence shown here is derived from an EMBL/GenBank/DDBJ whole genome shotgun (WGS) entry which is preliminary data.</text>
</comment>
<dbReference type="Pfam" id="PF00085">
    <property type="entry name" value="Thioredoxin"/>
    <property type="match status" value="1"/>
</dbReference>
<evidence type="ECO:0000256" key="6">
    <source>
        <dbReference type="ARBA" id="ARBA00023284"/>
    </source>
</evidence>
<dbReference type="PROSITE" id="PS00194">
    <property type="entry name" value="THIOREDOXIN_1"/>
    <property type="match status" value="1"/>
</dbReference>
<evidence type="ECO:0000256" key="5">
    <source>
        <dbReference type="ARBA" id="ARBA00023157"/>
    </source>
</evidence>
<dbReference type="NCBIfam" id="NF008229">
    <property type="entry name" value="PRK10996.1"/>
    <property type="match status" value="1"/>
</dbReference>
<dbReference type="NCBIfam" id="TIGR01068">
    <property type="entry name" value="thioredoxin"/>
    <property type="match status" value="1"/>
</dbReference>
<dbReference type="InterPro" id="IPR049299">
    <property type="entry name" value="Thio2_N"/>
</dbReference>
<dbReference type="Gene3D" id="2.30.30.380">
    <property type="entry name" value="Zn-finger domain of Sec23/24"/>
    <property type="match status" value="1"/>
</dbReference>
<comment type="similarity">
    <text evidence="1">Belongs to the thioredoxin family.</text>
</comment>
<name>A0A840MID8_9PROT</name>
<dbReference type="InterPro" id="IPR017937">
    <property type="entry name" value="Thioredoxin_CS"/>
</dbReference>
<dbReference type="RefSeq" id="WP_184037029.1">
    <property type="nucleotide sequence ID" value="NZ_JACHHY010000007.1"/>
</dbReference>
<keyword evidence="9" id="KW-0560">Oxidoreductase</keyword>
<keyword evidence="10" id="KW-1185">Reference proteome</keyword>
<feature type="domain" description="Thioredoxin" evidence="8">
    <location>
        <begin position="29"/>
        <end position="140"/>
    </location>
</feature>
<dbReference type="GO" id="GO:0005829">
    <property type="term" value="C:cytosol"/>
    <property type="evidence" value="ECO:0007669"/>
    <property type="project" value="TreeGrafter"/>
</dbReference>
<accession>A0A840MID8</accession>
<evidence type="ECO:0000256" key="3">
    <source>
        <dbReference type="ARBA" id="ARBA00022723"/>
    </source>
</evidence>
<organism evidence="9 10">
    <name type="scientific">Chitinivorax tropicus</name>
    <dbReference type="NCBI Taxonomy" id="714531"/>
    <lineage>
        <taxon>Bacteria</taxon>
        <taxon>Pseudomonadati</taxon>
        <taxon>Pseudomonadota</taxon>
        <taxon>Betaproteobacteria</taxon>
        <taxon>Chitinivorax</taxon>
    </lineage>
</organism>
<dbReference type="PROSITE" id="PS51352">
    <property type="entry name" value="THIOREDOXIN_2"/>
    <property type="match status" value="1"/>
</dbReference>
<dbReference type="SUPFAM" id="SSF52833">
    <property type="entry name" value="Thioredoxin-like"/>
    <property type="match status" value="1"/>
</dbReference>
<dbReference type="EMBL" id="JACHHY010000007">
    <property type="protein sequence ID" value="MBB5018170.1"/>
    <property type="molecule type" value="Genomic_DNA"/>
</dbReference>
<keyword evidence="2" id="KW-0813">Transport</keyword>
<proteinExistence type="inferred from homology"/>
<keyword evidence="6" id="KW-0676">Redox-active center</keyword>
<dbReference type="Pfam" id="PF21352">
    <property type="entry name" value="Zn_ribbon_Thio2"/>
    <property type="match status" value="1"/>
</dbReference>
<sequence>MHLVCSQCFGINNVPDERLEDAPKCGHCKQPVLSAAPVELDASNFDRFIGHNGLPVVVDFWAPWCGPCRSFAPLFAQAAAVEMAHFRFAKVDTEAHHALAARFGIRSIPTLAIFRDGQEVDRVSGALPPRQFAEWLAEHA</sequence>
<dbReference type="PANTHER" id="PTHR45663">
    <property type="entry name" value="GEO12009P1"/>
    <property type="match status" value="1"/>
</dbReference>
<evidence type="ECO:0000313" key="9">
    <source>
        <dbReference type="EMBL" id="MBB5018170.1"/>
    </source>
</evidence>
<evidence type="ECO:0000259" key="8">
    <source>
        <dbReference type="PROSITE" id="PS51352"/>
    </source>
</evidence>
<dbReference type="CDD" id="cd02947">
    <property type="entry name" value="TRX_family"/>
    <property type="match status" value="1"/>
</dbReference>
<protein>
    <recommendedName>
        <fullName evidence="7">Thioredoxin</fullName>
    </recommendedName>
</protein>
<keyword evidence="4" id="KW-0249">Electron transport</keyword>
<dbReference type="AlphaFoldDB" id="A0A840MID8"/>
<keyword evidence="5" id="KW-1015">Disulfide bond</keyword>
<dbReference type="Proteomes" id="UP000575898">
    <property type="component" value="Unassembled WGS sequence"/>
</dbReference>
<dbReference type="Gene3D" id="3.40.30.10">
    <property type="entry name" value="Glutaredoxin"/>
    <property type="match status" value="1"/>
</dbReference>
<dbReference type="InterPro" id="IPR036249">
    <property type="entry name" value="Thioredoxin-like_sf"/>
</dbReference>
<reference evidence="9 10" key="1">
    <citation type="submission" date="2020-08" db="EMBL/GenBank/DDBJ databases">
        <title>Genomic Encyclopedia of Type Strains, Phase IV (KMG-IV): sequencing the most valuable type-strain genomes for metagenomic binning, comparative biology and taxonomic classification.</title>
        <authorList>
            <person name="Goeker M."/>
        </authorList>
    </citation>
    <scope>NUCLEOTIDE SEQUENCE [LARGE SCALE GENOMIC DNA]</scope>
    <source>
        <strain evidence="9 10">DSM 27165</strain>
    </source>
</reference>
<evidence type="ECO:0000256" key="4">
    <source>
        <dbReference type="ARBA" id="ARBA00022982"/>
    </source>
</evidence>
<gene>
    <name evidence="9" type="ORF">HNQ59_001455</name>
</gene>
<keyword evidence="3" id="KW-0479">Metal-binding</keyword>
<dbReference type="PANTHER" id="PTHR45663:SF40">
    <property type="entry name" value="THIOREDOXIN 2"/>
    <property type="match status" value="1"/>
</dbReference>
<evidence type="ECO:0000256" key="2">
    <source>
        <dbReference type="ARBA" id="ARBA00022448"/>
    </source>
</evidence>
<evidence type="ECO:0000256" key="1">
    <source>
        <dbReference type="ARBA" id="ARBA00008987"/>
    </source>
</evidence>
<dbReference type="GO" id="GO:0015035">
    <property type="term" value="F:protein-disulfide reductase activity"/>
    <property type="evidence" value="ECO:0007669"/>
    <property type="project" value="UniProtKB-UniRule"/>
</dbReference>
<dbReference type="FunFam" id="3.40.30.10:FF:000001">
    <property type="entry name" value="Thioredoxin"/>
    <property type="match status" value="1"/>
</dbReference>
<evidence type="ECO:0000256" key="7">
    <source>
        <dbReference type="NCBIfam" id="TIGR01068"/>
    </source>
</evidence>
<dbReference type="InterPro" id="IPR013766">
    <property type="entry name" value="Thioredoxin_domain"/>
</dbReference>
<evidence type="ECO:0000313" key="10">
    <source>
        <dbReference type="Proteomes" id="UP000575898"/>
    </source>
</evidence>
<dbReference type="GO" id="GO:0046872">
    <property type="term" value="F:metal ion binding"/>
    <property type="evidence" value="ECO:0007669"/>
    <property type="project" value="UniProtKB-KW"/>
</dbReference>